<evidence type="ECO:0000256" key="3">
    <source>
        <dbReference type="SAM" id="Phobius"/>
    </source>
</evidence>
<evidence type="ECO:0000313" key="4">
    <source>
        <dbReference type="EMBL" id="DBA01352.1"/>
    </source>
</evidence>
<feature type="compositionally biased region" description="Basic and acidic residues" evidence="2">
    <location>
        <begin position="46"/>
        <end position="80"/>
    </location>
</feature>
<organism evidence="4 5">
    <name type="scientific">Lagenidium giganteum</name>
    <dbReference type="NCBI Taxonomy" id="4803"/>
    <lineage>
        <taxon>Eukaryota</taxon>
        <taxon>Sar</taxon>
        <taxon>Stramenopiles</taxon>
        <taxon>Oomycota</taxon>
        <taxon>Peronosporomycetes</taxon>
        <taxon>Pythiales</taxon>
        <taxon>Pythiaceae</taxon>
    </lineage>
</organism>
<feature type="compositionally biased region" description="Polar residues" evidence="2">
    <location>
        <begin position="237"/>
        <end position="246"/>
    </location>
</feature>
<evidence type="ECO:0000256" key="1">
    <source>
        <dbReference type="SAM" id="Coils"/>
    </source>
</evidence>
<protein>
    <submittedName>
        <fullName evidence="4">Uncharacterized protein</fullName>
    </submittedName>
</protein>
<keyword evidence="3" id="KW-0472">Membrane</keyword>
<dbReference type="Proteomes" id="UP001146120">
    <property type="component" value="Unassembled WGS sequence"/>
</dbReference>
<sequence>MADIGDDEDEADVDEILRQIREQKLKELRLRAERERVRAEIKNLRGDALWTREQEQQSKLDDVRKARAQLSEEERRETERLSTLSGTLREREMSMRKAWKSTTNPLQLAATVMMARPNDKDASAEVLERPPVPAANQRVDAIRPSSRAAVADVTVIESARLSDLVPPRTFPVSDIVERALGSTSIQEQEQRVDRLRAQLEAADKLRQELTKSLSAERLQQHASTASSLFDLVATGARRQSSANESINPRPSSRSNPDQTSNNSAQPDQQGTQMVHQQFPVSASASPPFQPTFGGAPYATAHVAQPAWNGVPMNPYAAAYGAPVPSFAPAVFSYSSPWGAMPSMSMMPTMMPMMPPVISTVQYASAYGMPSSVYPFGMPWSPSPAYIPPTQPPPNDVSKPKHPEDDVSPEDLELQRLQETLQSIQTRLAAAPRADSQETEALRSIKQQHLEAITRLQQERDLIEEQEKLEDVRDRALRRRDEKKKELDQQQWMEDQKRELVALRMKRALARESAQSTDITRSGADVDQLYSSSNNEYNANNGLCLLWDFLSGLPMQCESVQLTSSVYDGKIPRTPFKVAASKEVEAQGPKHKRSLFWTSRIVAPLASTPELRLILEVSSTTANGSSMRSIGWTAMDLFTVQEGRDDLVLSTGFYKLPIKAPPMPDPSKKVITPPIDDGSTSMMLCLRVAHGHLADAAAQQAIDPDAYSGMHLPSTCGHRTKRHRQSIRLLSPSSWELQYHHPEQASLRRMLTRQLRGLRTRVGASCFDMCLPFTTVKLTFLTTILGPNNTTPLARPGNDRDGERQRDFLDIERLRMMTSASSRPTTTRPVSSFPVRANASKLFSLHEDSEDGLPWIKVDHSTERGERLLQHTNAFMAGDGFNVYVDAARSLPDNMSYSQVSVEALDADRVATIPIDSYRAFASAASDTFNPTFGLYAEFRGTTFNPTLTLVIRIDTIDGASKSAVTAGYALLPLFLDPESEEQPQRASLQQFMVNTGAFQLPLFRNLQANDAVDAASNGFSVRSTDGCQRIPCATVLVRVQNARRSPDGLTLLSRKDVPESAWDAQGLRDPAPPYHSGAYDSMACVPTPMEVKVYQLRVSKVSCWDTVHVTDKVQRKPTSATTSCDRLFGDTPDPITSAQEALKYHQNKPSGSLDPRGWCRYQPDIGFRVAVDALHNVKAKAAGTTGFFKVLFSVYPPGAFYQSIPLTSDVHFTTAMDWTSIQSSIEFKDGYLTLRDNAPSKLMVLVFDVRGIVRNTKTGKFSTLPVAWTFLPILTGNNTVATGNIQLPLFQGDVKLCVRALVCADQDIFKAAASLELLMEEVASDKKKAQLPLMDAASLFVRLEDPQVPSVPAMNPIVESTPSPMIPPKSVAKYSYDIVKITAQKKKTPLSKLLTGPQTEKLVEKELNEALAQVQADLLLHLRWLGSHSRLRRFAMLLKRKRNALRKALKTARTPPDDFEPLKPDDFDDVLYNVEMVHVKDDTPLTATVMEHAAELAVGVFFTLLLLLGCVLLGMLDEVLDPIYDVLRYGLPLLLVPLAWVFVLHMYEQYTAVPPTQHLPHQKIATF</sequence>
<feature type="coiled-coil region" evidence="1">
    <location>
        <begin position="185"/>
        <end position="212"/>
    </location>
</feature>
<proteinExistence type="predicted"/>
<evidence type="ECO:0000313" key="5">
    <source>
        <dbReference type="Proteomes" id="UP001146120"/>
    </source>
</evidence>
<feature type="coiled-coil region" evidence="1">
    <location>
        <begin position="445"/>
        <end position="512"/>
    </location>
</feature>
<reference evidence="4" key="1">
    <citation type="submission" date="2022-11" db="EMBL/GenBank/DDBJ databases">
        <authorList>
            <person name="Morgan W.R."/>
            <person name="Tartar A."/>
        </authorList>
    </citation>
    <scope>NUCLEOTIDE SEQUENCE</scope>
    <source>
        <strain evidence="4">ARSEF 373</strain>
    </source>
</reference>
<accession>A0AAV2Z6Q2</accession>
<feature type="compositionally biased region" description="Pro residues" evidence="2">
    <location>
        <begin position="384"/>
        <end position="394"/>
    </location>
</feature>
<gene>
    <name evidence="4" type="ORF">N0F65_001591</name>
</gene>
<dbReference type="PANTHER" id="PTHR33820:SF2">
    <property type="entry name" value="COILED-COIL DOMAIN-CONTAINING PROTEIN 17"/>
    <property type="match status" value="1"/>
</dbReference>
<feature type="compositionally biased region" description="Polar residues" evidence="2">
    <location>
        <begin position="257"/>
        <end position="286"/>
    </location>
</feature>
<dbReference type="InterPro" id="IPR038800">
    <property type="entry name" value="CCDC17"/>
</dbReference>
<feature type="compositionally biased region" description="Low complexity" evidence="2">
    <location>
        <begin position="247"/>
        <end position="256"/>
    </location>
</feature>
<keyword evidence="3" id="KW-1133">Transmembrane helix</keyword>
<feature type="region of interest" description="Disordered" evidence="2">
    <location>
        <begin position="46"/>
        <end position="85"/>
    </location>
</feature>
<dbReference type="EMBL" id="DAKRPA010000049">
    <property type="protein sequence ID" value="DBA01352.1"/>
    <property type="molecule type" value="Genomic_DNA"/>
</dbReference>
<feature type="transmembrane region" description="Helical" evidence="3">
    <location>
        <begin position="1496"/>
        <end position="1514"/>
    </location>
</feature>
<keyword evidence="3" id="KW-0812">Transmembrane</keyword>
<feature type="region of interest" description="Disordered" evidence="2">
    <location>
        <begin position="384"/>
        <end position="407"/>
    </location>
</feature>
<keyword evidence="5" id="KW-1185">Reference proteome</keyword>
<keyword evidence="1" id="KW-0175">Coiled coil</keyword>
<reference evidence="4" key="2">
    <citation type="journal article" date="2023" name="Microbiol Resour">
        <title>Decontamination and Annotation of the Draft Genome Sequence of the Oomycete Lagenidium giganteum ARSEF 373.</title>
        <authorList>
            <person name="Morgan W.R."/>
            <person name="Tartar A."/>
        </authorList>
    </citation>
    <scope>NUCLEOTIDE SEQUENCE</scope>
    <source>
        <strain evidence="4">ARSEF 373</strain>
    </source>
</reference>
<feature type="region of interest" description="Disordered" evidence="2">
    <location>
        <begin position="236"/>
        <end position="286"/>
    </location>
</feature>
<feature type="transmembrane region" description="Helical" evidence="3">
    <location>
        <begin position="1526"/>
        <end position="1547"/>
    </location>
</feature>
<dbReference type="PANTHER" id="PTHR33820">
    <property type="entry name" value="COILED-COIL DOMAIN-CONTAINING PROTEIN 17"/>
    <property type="match status" value="1"/>
</dbReference>
<comment type="caution">
    <text evidence="4">The sequence shown here is derived from an EMBL/GenBank/DDBJ whole genome shotgun (WGS) entry which is preliminary data.</text>
</comment>
<name>A0AAV2Z6Q2_9STRA</name>
<evidence type="ECO:0000256" key="2">
    <source>
        <dbReference type="SAM" id="MobiDB-lite"/>
    </source>
</evidence>